<dbReference type="Gene3D" id="3.40.50.2300">
    <property type="match status" value="1"/>
</dbReference>
<evidence type="ECO:0000259" key="3">
    <source>
        <dbReference type="PROSITE" id="PS50930"/>
    </source>
</evidence>
<dbReference type="PROSITE" id="PS50110">
    <property type="entry name" value="RESPONSE_REGULATORY"/>
    <property type="match status" value="1"/>
</dbReference>
<dbReference type="SMART" id="SM00448">
    <property type="entry name" value="REC"/>
    <property type="match status" value="1"/>
</dbReference>
<dbReference type="SMART" id="SM00850">
    <property type="entry name" value="LytTR"/>
    <property type="match status" value="1"/>
</dbReference>
<dbReference type="SUPFAM" id="SSF52172">
    <property type="entry name" value="CheY-like"/>
    <property type="match status" value="1"/>
</dbReference>
<dbReference type="PANTHER" id="PTHR37299">
    <property type="entry name" value="TRANSCRIPTIONAL REGULATOR-RELATED"/>
    <property type="match status" value="1"/>
</dbReference>
<feature type="modified residue" description="4-aspartylphosphate" evidence="1">
    <location>
        <position position="56"/>
    </location>
</feature>
<dbReference type="InterPro" id="IPR011006">
    <property type="entry name" value="CheY-like_superfamily"/>
</dbReference>
<dbReference type="PANTHER" id="PTHR37299:SF1">
    <property type="entry name" value="STAGE 0 SPORULATION PROTEIN A HOMOLOG"/>
    <property type="match status" value="1"/>
</dbReference>
<dbReference type="Gene3D" id="2.40.50.1020">
    <property type="entry name" value="LytTr DNA-binding domain"/>
    <property type="match status" value="1"/>
</dbReference>
<evidence type="ECO:0000256" key="1">
    <source>
        <dbReference type="PROSITE-ProRule" id="PRU00169"/>
    </source>
</evidence>
<evidence type="ECO:0000259" key="2">
    <source>
        <dbReference type="PROSITE" id="PS50110"/>
    </source>
</evidence>
<organism evidence="4 5">
    <name type="scientific">Pontibacter aquaedesilientis</name>
    <dbReference type="NCBI Taxonomy" id="2766980"/>
    <lineage>
        <taxon>Bacteria</taxon>
        <taxon>Pseudomonadati</taxon>
        <taxon>Bacteroidota</taxon>
        <taxon>Cytophagia</taxon>
        <taxon>Cytophagales</taxon>
        <taxon>Hymenobacteraceae</taxon>
        <taxon>Pontibacter</taxon>
    </lineage>
</organism>
<feature type="domain" description="HTH LytTR-type" evidence="3">
    <location>
        <begin position="150"/>
        <end position="257"/>
    </location>
</feature>
<dbReference type="InterPro" id="IPR001789">
    <property type="entry name" value="Sig_transdc_resp-reg_receiver"/>
</dbReference>
<evidence type="ECO:0000313" key="5">
    <source>
        <dbReference type="Proteomes" id="UP000625551"/>
    </source>
</evidence>
<dbReference type="InterPro" id="IPR046947">
    <property type="entry name" value="LytR-like"/>
</dbReference>
<evidence type="ECO:0000313" key="4">
    <source>
        <dbReference type="EMBL" id="MBD1398063.1"/>
    </source>
</evidence>
<dbReference type="RefSeq" id="WP_191184214.1">
    <property type="nucleotide sequence ID" value="NZ_JACXAJ010000006.1"/>
</dbReference>
<feature type="domain" description="Response regulatory" evidence="2">
    <location>
        <begin position="3"/>
        <end position="116"/>
    </location>
</feature>
<dbReference type="PROSITE" id="PS50930">
    <property type="entry name" value="HTH_LYTTR"/>
    <property type="match status" value="1"/>
</dbReference>
<name>A0ABR7XIJ3_9BACT</name>
<dbReference type="EMBL" id="JACXAJ010000006">
    <property type="protein sequence ID" value="MBD1398063.1"/>
    <property type="molecule type" value="Genomic_DNA"/>
</dbReference>
<dbReference type="Pfam" id="PF00072">
    <property type="entry name" value="Response_reg"/>
    <property type="match status" value="1"/>
</dbReference>
<proteinExistence type="predicted"/>
<comment type="caution">
    <text evidence="4">The sequence shown here is derived from an EMBL/GenBank/DDBJ whole genome shotgun (WGS) entry which is preliminary data.</text>
</comment>
<accession>A0ABR7XIJ3</accession>
<keyword evidence="5" id="KW-1185">Reference proteome</keyword>
<gene>
    <name evidence="4" type="ORF">H9Q13_12870</name>
</gene>
<sequence length="257" mass="29569">MINVVIIEDEAPARKKLNRFLCDLEEDVAVLAEFETVAEAADYLHGKQGIDLILSDIQLRDGSAFEIYSQVDVSCPIIFTTAYDQFWMDAFETNGIEYLLKPFSFERFQKAWDKFMLLGKSPSPEKAMLEKLQRLLHIAQPESKAYKNRLAVNSSRGTYFLEIAAILYFVAEEGVVMAIDGNGKKHLLSQTTLKEIESMVDPNHFFRINRSELVNKKYIERIERYSKNTIALKLSDHEQHLVTSQSSTAAFRQWIEE</sequence>
<keyword evidence="1" id="KW-0597">Phosphoprotein</keyword>
<dbReference type="Pfam" id="PF04397">
    <property type="entry name" value="LytTR"/>
    <property type="match status" value="1"/>
</dbReference>
<dbReference type="Proteomes" id="UP000625551">
    <property type="component" value="Unassembled WGS sequence"/>
</dbReference>
<protein>
    <submittedName>
        <fullName evidence="4">Response regulator transcription factor</fullName>
    </submittedName>
</protein>
<reference evidence="4 5" key="1">
    <citation type="submission" date="2020-09" db="EMBL/GenBank/DDBJ databases">
        <title>Genome sequencing and assembly of Pontibacter sp.</title>
        <authorList>
            <person name="Chhetri G."/>
        </authorList>
    </citation>
    <scope>NUCLEOTIDE SEQUENCE [LARGE SCALE GENOMIC DNA]</scope>
    <source>
        <strain evidence="4 5">JH31</strain>
    </source>
</reference>
<dbReference type="InterPro" id="IPR007492">
    <property type="entry name" value="LytTR_DNA-bd_dom"/>
</dbReference>